<reference evidence="3 4" key="1">
    <citation type="submission" date="2018-08" db="EMBL/GenBank/DDBJ databases">
        <title>Genomic investigation of the strawberry pathogen Phytophthora fragariae indicates pathogenicity is determined by transcriptional variation in three key races.</title>
        <authorList>
            <person name="Adams T.M."/>
            <person name="Armitage A.D."/>
            <person name="Sobczyk M.K."/>
            <person name="Bates H.J."/>
            <person name="Dunwell J.M."/>
            <person name="Nellist C.F."/>
            <person name="Harrison R.J."/>
        </authorList>
    </citation>
    <scope>NUCLEOTIDE SEQUENCE [LARGE SCALE GENOMIC DNA]</scope>
    <source>
        <strain evidence="2 5">SCRP324</strain>
        <strain evidence="3 4">SCRP333</strain>
    </source>
</reference>
<sequence length="72" mass="8085">MGLMQGPRPAASASALPGSTQAPPGRKPSWPLQHRHCDHDQQRQRQRQLHCRMRDGKLGPVIVSFILDQITH</sequence>
<keyword evidence="4" id="KW-1185">Reference proteome</keyword>
<feature type="region of interest" description="Disordered" evidence="1">
    <location>
        <begin position="1"/>
        <end position="47"/>
    </location>
</feature>
<accession>A0A6A4AZR5</accession>
<evidence type="ECO:0000313" key="2">
    <source>
        <dbReference type="EMBL" id="KAE8951447.1"/>
    </source>
</evidence>
<gene>
    <name evidence="2" type="ORF">PR002_g32972</name>
    <name evidence="3" type="ORF">PR003_g32699</name>
</gene>
<dbReference type="EMBL" id="QXFT01008245">
    <property type="protein sequence ID" value="KAE9264732.1"/>
    <property type="molecule type" value="Genomic_DNA"/>
</dbReference>
<comment type="caution">
    <text evidence="3">The sequence shown here is derived from an EMBL/GenBank/DDBJ whole genome shotgun (WGS) entry which is preliminary data.</text>
</comment>
<dbReference type="AlphaFoldDB" id="A0A6A4AZR5"/>
<dbReference type="EMBL" id="QXFU01012629">
    <property type="protein sequence ID" value="KAE8951447.1"/>
    <property type="molecule type" value="Genomic_DNA"/>
</dbReference>
<evidence type="ECO:0000313" key="5">
    <source>
        <dbReference type="Proteomes" id="UP000435112"/>
    </source>
</evidence>
<name>A0A6A4AZR5_9STRA</name>
<evidence type="ECO:0000256" key="1">
    <source>
        <dbReference type="SAM" id="MobiDB-lite"/>
    </source>
</evidence>
<protein>
    <submittedName>
        <fullName evidence="3">Uncharacterized protein</fullName>
    </submittedName>
</protein>
<evidence type="ECO:0000313" key="4">
    <source>
        <dbReference type="Proteomes" id="UP000434957"/>
    </source>
</evidence>
<dbReference type="Proteomes" id="UP000434957">
    <property type="component" value="Unassembled WGS sequence"/>
</dbReference>
<dbReference type="Proteomes" id="UP000435112">
    <property type="component" value="Unassembled WGS sequence"/>
</dbReference>
<organism evidence="3 4">
    <name type="scientific">Phytophthora rubi</name>
    <dbReference type="NCBI Taxonomy" id="129364"/>
    <lineage>
        <taxon>Eukaryota</taxon>
        <taxon>Sar</taxon>
        <taxon>Stramenopiles</taxon>
        <taxon>Oomycota</taxon>
        <taxon>Peronosporomycetes</taxon>
        <taxon>Peronosporales</taxon>
        <taxon>Peronosporaceae</taxon>
        <taxon>Phytophthora</taxon>
    </lineage>
</organism>
<evidence type="ECO:0000313" key="3">
    <source>
        <dbReference type="EMBL" id="KAE9264732.1"/>
    </source>
</evidence>
<proteinExistence type="predicted"/>